<keyword evidence="1" id="KW-0812">Transmembrane</keyword>
<accession>A0AAV8YB66</accession>
<dbReference type="Proteomes" id="UP001162162">
    <property type="component" value="Unassembled WGS sequence"/>
</dbReference>
<evidence type="ECO:0000313" key="2">
    <source>
        <dbReference type="EMBL" id="KAJ8948675.1"/>
    </source>
</evidence>
<sequence>MLNIPMQNYQQSLLQRPIVNTNGDMPSVSYITRKEPIIIRGDGNITVPDEYKYTVYKVNKVLRKKLSYNIKLLFCACLCFCCTLGLSTCPSLALNRITKNEISEILEKENKRIYNQLGLHWSLVKQHFGPVPIIEYVLQIDFVGKPKLFVPD</sequence>
<keyword evidence="1" id="KW-0472">Membrane</keyword>
<dbReference type="AlphaFoldDB" id="A0AAV8YB66"/>
<protein>
    <submittedName>
        <fullName evidence="2">Uncharacterized protein</fullName>
    </submittedName>
</protein>
<dbReference type="EMBL" id="JAPWTK010000132">
    <property type="protein sequence ID" value="KAJ8948675.1"/>
    <property type="molecule type" value="Genomic_DNA"/>
</dbReference>
<dbReference type="InterPro" id="IPR039735">
    <property type="entry name" value="CHIC1/2"/>
</dbReference>
<keyword evidence="1" id="KW-1133">Transmembrane helix</keyword>
<reference evidence="2" key="1">
    <citation type="journal article" date="2023" name="Insect Mol. Biol.">
        <title>Genome sequencing provides insights into the evolution of gene families encoding plant cell wall-degrading enzymes in longhorned beetles.</title>
        <authorList>
            <person name="Shin N.R."/>
            <person name="Okamura Y."/>
            <person name="Kirsch R."/>
            <person name="Pauchet Y."/>
        </authorList>
    </citation>
    <scope>NUCLEOTIDE SEQUENCE</scope>
    <source>
        <strain evidence="2">AMC_N1</strain>
    </source>
</reference>
<organism evidence="2 3">
    <name type="scientific">Aromia moschata</name>
    <dbReference type="NCBI Taxonomy" id="1265417"/>
    <lineage>
        <taxon>Eukaryota</taxon>
        <taxon>Metazoa</taxon>
        <taxon>Ecdysozoa</taxon>
        <taxon>Arthropoda</taxon>
        <taxon>Hexapoda</taxon>
        <taxon>Insecta</taxon>
        <taxon>Pterygota</taxon>
        <taxon>Neoptera</taxon>
        <taxon>Endopterygota</taxon>
        <taxon>Coleoptera</taxon>
        <taxon>Polyphaga</taxon>
        <taxon>Cucujiformia</taxon>
        <taxon>Chrysomeloidea</taxon>
        <taxon>Cerambycidae</taxon>
        <taxon>Cerambycinae</taxon>
        <taxon>Callichromatini</taxon>
        <taxon>Aromia</taxon>
    </lineage>
</organism>
<evidence type="ECO:0000313" key="3">
    <source>
        <dbReference type="Proteomes" id="UP001162162"/>
    </source>
</evidence>
<feature type="transmembrane region" description="Helical" evidence="1">
    <location>
        <begin position="72"/>
        <end position="94"/>
    </location>
</feature>
<gene>
    <name evidence="2" type="ORF">NQ318_004463</name>
</gene>
<dbReference type="PANTHER" id="PTHR13005:SF4">
    <property type="entry name" value="CYSTEINE-RICH HYDROPHOBIC PROTEIN"/>
    <property type="match status" value="1"/>
</dbReference>
<comment type="caution">
    <text evidence="2">The sequence shown here is derived from an EMBL/GenBank/DDBJ whole genome shotgun (WGS) entry which is preliminary data.</text>
</comment>
<evidence type="ECO:0000256" key="1">
    <source>
        <dbReference type="SAM" id="Phobius"/>
    </source>
</evidence>
<keyword evidence="3" id="KW-1185">Reference proteome</keyword>
<proteinExistence type="predicted"/>
<name>A0AAV8YB66_9CUCU</name>
<dbReference type="PANTHER" id="PTHR13005">
    <property type="entry name" value="CYSTEINE-RICH HYDROPHOBIC DOMAIN PROTEIN BRAIN X-LINKED PROTEIN"/>
    <property type="match status" value="1"/>
</dbReference>